<feature type="domain" description="NodB homology" evidence="1">
    <location>
        <begin position="35"/>
        <end position="224"/>
    </location>
</feature>
<dbReference type="RefSeq" id="WP_243538461.1">
    <property type="nucleotide sequence ID" value="NZ_CP093442.1"/>
</dbReference>
<dbReference type="EMBL" id="CP093442">
    <property type="protein sequence ID" value="UOF01841.1"/>
    <property type="molecule type" value="Genomic_DNA"/>
</dbReference>
<reference evidence="2" key="1">
    <citation type="submission" date="2022-03" db="EMBL/GenBank/DDBJ databases">
        <title>Genome Identification and Characterization of new species Bdellovibrio reynosense LBG001 sp. nov. from a Mexico soil sample.</title>
        <authorList>
            <person name="Camilli A."/>
            <person name="Ajao Y."/>
            <person name="Guo X."/>
        </authorList>
    </citation>
    <scope>NUCLEOTIDE SEQUENCE</scope>
    <source>
        <strain evidence="2">LBG001</strain>
    </source>
</reference>
<organism evidence="2 3">
    <name type="scientific">Bdellovibrio reynosensis</name>
    <dbReference type="NCBI Taxonomy" id="2835041"/>
    <lineage>
        <taxon>Bacteria</taxon>
        <taxon>Pseudomonadati</taxon>
        <taxon>Bdellovibrionota</taxon>
        <taxon>Bdellovibrionia</taxon>
        <taxon>Bdellovibrionales</taxon>
        <taxon>Pseudobdellovibrionaceae</taxon>
        <taxon>Bdellovibrio</taxon>
    </lineage>
</organism>
<dbReference type="Proteomes" id="UP000830116">
    <property type="component" value="Chromosome"/>
</dbReference>
<evidence type="ECO:0000313" key="2">
    <source>
        <dbReference type="EMBL" id="UOF01841.1"/>
    </source>
</evidence>
<keyword evidence="3" id="KW-1185">Reference proteome</keyword>
<dbReference type="SUPFAM" id="SSF88713">
    <property type="entry name" value="Glycoside hydrolase/deacetylase"/>
    <property type="match status" value="1"/>
</dbReference>
<dbReference type="InterPro" id="IPR045235">
    <property type="entry name" value="PuuE_HpPgdA-like"/>
</dbReference>
<evidence type="ECO:0000313" key="3">
    <source>
        <dbReference type="Proteomes" id="UP000830116"/>
    </source>
</evidence>
<dbReference type="PANTHER" id="PTHR47561">
    <property type="entry name" value="POLYSACCHARIDE DEACETYLASE FAMILY PROTEIN (AFU_ORTHOLOGUE AFUA_6G05030)"/>
    <property type="match status" value="1"/>
</dbReference>
<sequence>MNMLNFTSKPKNPIALSFDIEDWFTVRNMRELINENEWHNQENRLNIGVDFILEELAKKNIKATFFVLGWIADNYPEVVRRISDQGHEIACHGYNHTPIDLLTPESFKEDLTKALTHLENVTGKKIKGFRAPSFSVTQKTSWALPIMKECGLEYDSSIFVTSHPDYGIQDFPTIQTEVNGMTVLPLKKSPLLLGANIPVCGGGYFRMLPYALTKAALRKDLEKGPALMYFHPWEFDPGQPRVKLPPLKRFRHYVGLNSNREKFVQLLNDFEFTTMENLLRLNRTRTVAEYRFANTPALVPV</sequence>
<dbReference type="NCBIfam" id="TIGR03006">
    <property type="entry name" value="pepcterm_polyde"/>
    <property type="match status" value="1"/>
</dbReference>
<accession>A0ABY4CDN6</accession>
<protein>
    <submittedName>
        <fullName evidence="2">DUF3473 domain-containing protein</fullName>
    </submittedName>
</protein>
<proteinExistence type="predicted"/>
<dbReference type="Pfam" id="PF01522">
    <property type="entry name" value="Polysacc_deac_1"/>
    <property type="match status" value="1"/>
</dbReference>
<dbReference type="Pfam" id="PF11959">
    <property type="entry name" value="DUF3473"/>
    <property type="match status" value="1"/>
</dbReference>
<dbReference type="Gene3D" id="3.20.20.370">
    <property type="entry name" value="Glycoside hydrolase/deacetylase"/>
    <property type="match status" value="1"/>
</dbReference>
<dbReference type="CDD" id="cd10941">
    <property type="entry name" value="CE4_PuuE_HpPgdA_like_2"/>
    <property type="match status" value="1"/>
</dbReference>
<dbReference type="InterPro" id="IPR011330">
    <property type="entry name" value="Glyco_hydro/deAcase_b/a-brl"/>
</dbReference>
<evidence type="ECO:0000259" key="1">
    <source>
        <dbReference type="PROSITE" id="PS51677"/>
    </source>
</evidence>
<name>A0ABY4CDN6_9BACT</name>
<dbReference type="PROSITE" id="PS51677">
    <property type="entry name" value="NODB"/>
    <property type="match status" value="1"/>
</dbReference>
<dbReference type="InterPro" id="IPR014344">
    <property type="entry name" value="XrtA_polysacc_deacetyl"/>
</dbReference>
<dbReference type="InterPro" id="IPR002509">
    <property type="entry name" value="NODB_dom"/>
</dbReference>
<dbReference type="InterPro" id="IPR022560">
    <property type="entry name" value="DUF3473"/>
</dbReference>
<gene>
    <name evidence="2" type="ORF">MNR06_02595</name>
</gene>
<dbReference type="PANTHER" id="PTHR47561:SF1">
    <property type="entry name" value="POLYSACCHARIDE DEACETYLASE FAMILY PROTEIN (AFU_ORTHOLOGUE AFUA_6G05030)"/>
    <property type="match status" value="1"/>
</dbReference>